<evidence type="ECO:0000313" key="5">
    <source>
        <dbReference type="EMBL" id="SGZ34187.1"/>
    </source>
</evidence>
<dbReference type="AlphaFoldDB" id="A0A2X0LND7"/>
<dbReference type="STRING" id="796604.A0A2X0LND7"/>
<reference evidence="4 6" key="1">
    <citation type="submission" date="2016-11" db="EMBL/GenBank/DDBJ databases">
        <authorList>
            <person name="Jaros S."/>
            <person name="Januszkiewicz K."/>
            <person name="Wedrychowicz H."/>
        </authorList>
    </citation>
    <scope>NUCLEOTIDE SEQUENCE [LARGE SCALE GENOMIC DNA]</scope>
</reference>
<dbReference type="EMBL" id="FQNC01000004">
    <property type="protein sequence ID" value="SGY11539.1"/>
    <property type="molecule type" value="Genomic_DNA"/>
</dbReference>
<dbReference type="Proteomes" id="UP000249464">
    <property type="component" value="Unassembled WGS sequence"/>
</dbReference>
<feature type="domain" description="DUF4246" evidence="2">
    <location>
        <begin position="240"/>
        <end position="509"/>
    </location>
</feature>
<name>A0A2X0LND7_9BASI</name>
<dbReference type="InterPro" id="IPR049192">
    <property type="entry name" value="DUF4246_C"/>
</dbReference>
<feature type="region of interest" description="Disordered" evidence="1">
    <location>
        <begin position="208"/>
        <end position="232"/>
    </location>
</feature>
<dbReference type="PANTHER" id="PTHR33119">
    <property type="entry name" value="IFI3P"/>
    <property type="match status" value="1"/>
</dbReference>
<accession>A0A2X0LND7</accession>
<keyword evidence="6" id="KW-1185">Reference proteome</keyword>
<feature type="domain" description="DUF4246" evidence="2">
    <location>
        <begin position="111"/>
        <end position="206"/>
    </location>
</feature>
<dbReference type="Pfam" id="PF14033">
    <property type="entry name" value="DUF4246"/>
    <property type="match status" value="2"/>
</dbReference>
<dbReference type="EMBL" id="FQNC01000005">
    <property type="protein sequence ID" value="SGY11558.1"/>
    <property type="molecule type" value="Genomic_DNA"/>
</dbReference>
<proteinExistence type="predicted"/>
<feature type="compositionally biased region" description="Basic and acidic residues" evidence="1">
    <location>
        <begin position="70"/>
        <end position="101"/>
    </location>
</feature>
<dbReference type="InterPro" id="IPR025340">
    <property type="entry name" value="DUF4246"/>
</dbReference>
<evidence type="ECO:0000256" key="1">
    <source>
        <dbReference type="SAM" id="MobiDB-lite"/>
    </source>
</evidence>
<feature type="region of interest" description="Disordered" evidence="1">
    <location>
        <begin position="70"/>
        <end position="104"/>
    </location>
</feature>
<feature type="compositionally biased region" description="Basic and acidic residues" evidence="1">
    <location>
        <begin position="221"/>
        <end position="232"/>
    </location>
</feature>
<evidence type="ECO:0000313" key="4">
    <source>
        <dbReference type="EMBL" id="SGY11558.1"/>
    </source>
</evidence>
<dbReference type="EMBL" id="FQNC01000121">
    <property type="protein sequence ID" value="SGZ34187.1"/>
    <property type="molecule type" value="Genomic_DNA"/>
</dbReference>
<evidence type="ECO:0000313" key="3">
    <source>
        <dbReference type="EMBL" id="SGY11539.1"/>
    </source>
</evidence>
<gene>
    <name evidence="4" type="primary">BQ5605_C093g13067</name>
    <name evidence="5" type="synonym">BQ5605_C078g12957</name>
    <name evidence="3" type="synonym">BQ5605_C090g13047</name>
    <name evidence="5" type="ORF">BQ5605_C078G12957</name>
    <name evidence="3" type="ORF">BQ5605_C090G13047</name>
    <name evidence="4" type="ORF">BQ5605_C093G13067</name>
</gene>
<dbReference type="PANTHER" id="PTHR33119:SF1">
    <property type="entry name" value="FE2OG DIOXYGENASE DOMAIN-CONTAINING PROTEIN"/>
    <property type="match status" value="1"/>
</dbReference>
<evidence type="ECO:0000313" key="6">
    <source>
        <dbReference type="Proteomes" id="UP000249464"/>
    </source>
</evidence>
<evidence type="ECO:0000259" key="2">
    <source>
        <dbReference type="Pfam" id="PF14033"/>
    </source>
</evidence>
<sequence>MNAATAIKFPNPFVLGTFSNKRAPAHAGEYSNYRHPLHKLHFTFHTDPYALQEIEMKALSYKIRTTEPDWREQRHDPDVKAGWKKDALEESKRKSEREQRCSAHQPMTAGMIDYAFDELEDFARFDVAVGGKWWVSDADQKACFDAIYESDCLVPDDLRMSVLGQILKVENANRPRNATSRSQVNDIVDPSWYPLMYGRTLVRAGESDVARDPPTVTTARVAEKPPRPENTQEYKYTSKNEHIALYSSIASVFAELVPLLDQTLSDLLQSAPPIILAACVSYWYEYDYVPKYSRHDYLGMDKHMRRHAREMAYLERLEHRRFVLPSPSSFKPSSTEKIQARLDNPCFTLKGRTVQVIVKFINYKLTPAQPTYDGGEWRVVGLRTECVVATALYCYDEENVTESSLAFRSTFDESDLPHPRSEEHEYALASIFGIEEASTTVQLLNSVPTAQGRCLTFPNVYQHRTGRFSLRDKTKPGHRKLVAFFLVDPTQRITSTTDVAPQQREWIERTLLPSKRTIDPLSYLGSIFHKLPIELWTRIVDLTEGLMKPREAKSHRNKMEAERNTMLNAYSRKVFVPPVA</sequence>
<organism evidence="4 6">
    <name type="scientific">Microbotryum silenes-dioicae</name>
    <dbReference type="NCBI Taxonomy" id="796604"/>
    <lineage>
        <taxon>Eukaryota</taxon>
        <taxon>Fungi</taxon>
        <taxon>Dikarya</taxon>
        <taxon>Basidiomycota</taxon>
        <taxon>Pucciniomycotina</taxon>
        <taxon>Microbotryomycetes</taxon>
        <taxon>Microbotryales</taxon>
        <taxon>Microbotryaceae</taxon>
        <taxon>Microbotryum</taxon>
    </lineage>
</organism>
<protein>
    <submittedName>
        <fullName evidence="5">BQ5605_C078g12957 protein</fullName>
    </submittedName>
    <submittedName>
        <fullName evidence="3">BQ5605_C090g13047 protein</fullName>
    </submittedName>
    <submittedName>
        <fullName evidence="4">BQ5605_C093g13067 protein</fullName>
    </submittedName>
</protein>